<evidence type="ECO:0000259" key="1">
    <source>
        <dbReference type="Pfam" id="PF17921"/>
    </source>
</evidence>
<keyword evidence="3" id="KW-1185">Reference proteome</keyword>
<sequence length="420" mass="48283">MSLERKLDANPDLKHEYTRILDGYLKELVLLHEDDRRYQRILWRRNGRIETLQLDTLAFGVFSSLFLAIHVIQKLADDERHAYPRAIEIIKKHLYVDDLLTEANTIVEVREIRNEIIALLSRGGFTIRQWATNDERIIKDYLIDSIIRETHEKYFYAGIQITLYTTQQKFWLIDSHNKIRRIIRACIRCFRTDANAIKYKMGNLPAARVHEMVPFANTGIDSCGPFHIKKIKAVHLEVVSDLSSEEGFLAAMRRFIARREAHVYSDNGTNFVGANNQRVIGDSLFTFEELNTFTIEVERILNSRPITSLSSDPNDMLVLTPSVPAEVPQEQSNAAERYSATDLCTVRHVGVPLGENVRTEPSFAESAALPKIRHMKSRGFLQRGFLLRFLFNGQILLNSNPDPLRTVSCREVLADIVFRG</sequence>
<dbReference type="Proteomes" id="UP000078541">
    <property type="component" value="Unassembled WGS sequence"/>
</dbReference>
<organism evidence="2 3">
    <name type="scientific">Trachymyrmex septentrionalis</name>
    <dbReference type="NCBI Taxonomy" id="34720"/>
    <lineage>
        <taxon>Eukaryota</taxon>
        <taxon>Metazoa</taxon>
        <taxon>Ecdysozoa</taxon>
        <taxon>Arthropoda</taxon>
        <taxon>Hexapoda</taxon>
        <taxon>Insecta</taxon>
        <taxon>Pterygota</taxon>
        <taxon>Neoptera</taxon>
        <taxon>Endopterygota</taxon>
        <taxon>Hymenoptera</taxon>
        <taxon>Apocrita</taxon>
        <taxon>Aculeata</taxon>
        <taxon>Formicoidea</taxon>
        <taxon>Formicidae</taxon>
        <taxon>Myrmicinae</taxon>
        <taxon>Trachymyrmex</taxon>
    </lineage>
</organism>
<dbReference type="Gene3D" id="3.30.420.10">
    <property type="entry name" value="Ribonuclease H-like superfamily/Ribonuclease H"/>
    <property type="match status" value="1"/>
</dbReference>
<dbReference type="STRING" id="34720.A0A195FXB2"/>
<reference evidence="2 3" key="1">
    <citation type="submission" date="2016-03" db="EMBL/GenBank/DDBJ databases">
        <title>Trachymyrmex septentrionalis WGS genome.</title>
        <authorList>
            <person name="Nygaard S."/>
            <person name="Hu H."/>
            <person name="Boomsma J."/>
            <person name="Zhang G."/>
        </authorList>
    </citation>
    <scope>NUCLEOTIDE SEQUENCE [LARGE SCALE GENOMIC DNA]</scope>
    <source>
        <strain evidence="2">Tsep2-gDNA-1</strain>
        <tissue evidence="2">Whole body</tissue>
    </source>
</reference>
<dbReference type="EMBL" id="KQ981200">
    <property type="protein sequence ID" value="KYN45073.1"/>
    <property type="molecule type" value="Genomic_DNA"/>
</dbReference>
<accession>A0A195FXB2</accession>
<gene>
    <name evidence="2" type="ORF">ALC56_00547</name>
</gene>
<dbReference type="InterPro" id="IPR041588">
    <property type="entry name" value="Integrase_H2C2"/>
</dbReference>
<dbReference type="GO" id="GO:0003676">
    <property type="term" value="F:nucleic acid binding"/>
    <property type="evidence" value="ECO:0007669"/>
    <property type="project" value="InterPro"/>
</dbReference>
<feature type="domain" description="Integrase zinc-binding" evidence="1">
    <location>
        <begin position="142"/>
        <end position="193"/>
    </location>
</feature>
<dbReference type="InterPro" id="IPR036397">
    <property type="entry name" value="RNaseH_sf"/>
</dbReference>
<dbReference type="AlphaFoldDB" id="A0A195FXB2"/>
<name>A0A195FXB2_9HYME</name>
<protein>
    <recommendedName>
        <fullName evidence="1">Integrase zinc-binding domain-containing protein</fullName>
    </recommendedName>
</protein>
<dbReference type="Pfam" id="PF17921">
    <property type="entry name" value="Integrase_H2C2"/>
    <property type="match status" value="1"/>
</dbReference>
<proteinExistence type="predicted"/>
<dbReference type="PANTHER" id="PTHR47331">
    <property type="entry name" value="PHD-TYPE DOMAIN-CONTAINING PROTEIN"/>
    <property type="match status" value="1"/>
</dbReference>
<evidence type="ECO:0000313" key="3">
    <source>
        <dbReference type="Proteomes" id="UP000078541"/>
    </source>
</evidence>
<evidence type="ECO:0000313" key="2">
    <source>
        <dbReference type="EMBL" id="KYN45073.1"/>
    </source>
</evidence>